<evidence type="ECO:0000313" key="1">
    <source>
        <dbReference type="EMBL" id="KAG0582464.1"/>
    </source>
</evidence>
<comment type="caution">
    <text evidence="1">The sequence shown here is derived from an EMBL/GenBank/DDBJ whole genome shotgun (WGS) entry which is preliminary data.</text>
</comment>
<dbReference type="EMBL" id="CM026423">
    <property type="protein sequence ID" value="KAG0582464.1"/>
    <property type="molecule type" value="Genomic_DNA"/>
</dbReference>
<sequence length="185" mass="21481">MYGAVHLHTLITYTTASAYPKRDKCRISLPLVYLTKTQPLSKSRKMSDNIDILIAPPMLRPLNLKVDEAILYTLQGMELQLRRRGLMRGYPVDEICGLVHTKSLLPDTCEFDQLVPCSMHVTRERLRSSWQKNIMGRGCKMQKHKECIHATTTITDISSYYSKECHWEVKGLRVCMVYQYQEHMT</sequence>
<evidence type="ECO:0000313" key="2">
    <source>
        <dbReference type="Proteomes" id="UP000822688"/>
    </source>
</evidence>
<dbReference type="Proteomes" id="UP000822688">
    <property type="component" value="Chromosome 3"/>
</dbReference>
<dbReference type="AlphaFoldDB" id="A0A8T0IFC6"/>
<accession>A0A8T0IFC6</accession>
<keyword evidence="2" id="KW-1185">Reference proteome</keyword>
<protein>
    <submittedName>
        <fullName evidence="1">Uncharacterized protein</fullName>
    </submittedName>
</protein>
<reference evidence="1" key="1">
    <citation type="submission" date="2020-06" db="EMBL/GenBank/DDBJ databases">
        <title>WGS assembly of Ceratodon purpureus strain R40.</title>
        <authorList>
            <person name="Carey S.B."/>
            <person name="Jenkins J."/>
            <person name="Shu S."/>
            <person name="Lovell J.T."/>
            <person name="Sreedasyam A."/>
            <person name="Maumus F."/>
            <person name="Tiley G.P."/>
            <person name="Fernandez-Pozo N."/>
            <person name="Barry K."/>
            <person name="Chen C."/>
            <person name="Wang M."/>
            <person name="Lipzen A."/>
            <person name="Daum C."/>
            <person name="Saski C.A."/>
            <person name="Payton A.C."/>
            <person name="Mcbreen J.C."/>
            <person name="Conrad R.E."/>
            <person name="Kollar L.M."/>
            <person name="Olsson S."/>
            <person name="Huttunen S."/>
            <person name="Landis J.B."/>
            <person name="Wickett N.J."/>
            <person name="Johnson M.G."/>
            <person name="Rensing S.A."/>
            <person name="Grimwood J."/>
            <person name="Schmutz J."/>
            <person name="Mcdaniel S.F."/>
        </authorList>
    </citation>
    <scope>NUCLEOTIDE SEQUENCE</scope>
    <source>
        <strain evidence="1">R40</strain>
    </source>
</reference>
<proteinExistence type="predicted"/>
<organism evidence="1 2">
    <name type="scientific">Ceratodon purpureus</name>
    <name type="common">Fire moss</name>
    <name type="synonym">Dicranum purpureum</name>
    <dbReference type="NCBI Taxonomy" id="3225"/>
    <lineage>
        <taxon>Eukaryota</taxon>
        <taxon>Viridiplantae</taxon>
        <taxon>Streptophyta</taxon>
        <taxon>Embryophyta</taxon>
        <taxon>Bryophyta</taxon>
        <taxon>Bryophytina</taxon>
        <taxon>Bryopsida</taxon>
        <taxon>Dicranidae</taxon>
        <taxon>Pseudoditrichales</taxon>
        <taxon>Ditrichaceae</taxon>
        <taxon>Ceratodon</taxon>
    </lineage>
</organism>
<name>A0A8T0IFC6_CERPU</name>
<gene>
    <name evidence="1" type="ORF">KC19_3G061900</name>
</gene>